<dbReference type="InterPro" id="IPR011037">
    <property type="entry name" value="Pyrv_Knase-like_insert_dom_sf"/>
</dbReference>
<gene>
    <name evidence="2" type="ORF">F8D48_04955</name>
</gene>
<organism evidence="2 3">
    <name type="scientific">Adlercreutzia muris</name>
    <dbReference type="NCBI Taxonomy" id="1796610"/>
    <lineage>
        <taxon>Bacteria</taxon>
        <taxon>Bacillati</taxon>
        <taxon>Actinomycetota</taxon>
        <taxon>Coriobacteriia</taxon>
        <taxon>Eggerthellales</taxon>
        <taxon>Eggerthellaceae</taxon>
        <taxon>Adlercreutzia</taxon>
    </lineage>
</organism>
<evidence type="ECO:0000256" key="1">
    <source>
        <dbReference type="SAM" id="MobiDB-lite"/>
    </source>
</evidence>
<evidence type="ECO:0000313" key="2">
    <source>
        <dbReference type="EMBL" id="KAB1650646.1"/>
    </source>
</evidence>
<feature type="compositionally biased region" description="Low complexity" evidence="1">
    <location>
        <begin position="90"/>
        <end position="99"/>
    </location>
</feature>
<proteinExistence type="predicted"/>
<dbReference type="EMBL" id="WAJS01000012">
    <property type="protein sequence ID" value="KAB1650646.1"/>
    <property type="molecule type" value="Genomic_DNA"/>
</dbReference>
<accession>A0A7C8FX15</accession>
<protein>
    <submittedName>
        <fullName evidence="2">Uncharacterized protein</fullName>
    </submittedName>
</protein>
<dbReference type="SUPFAM" id="SSF50800">
    <property type="entry name" value="PK beta-barrel domain-like"/>
    <property type="match status" value="1"/>
</dbReference>
<reference evidence="2 3" key="1">
    <citation type="submission" date="2019-09" db="EMBL/GenBank/DDBJ databases">
        <title>Whole genome shotgun sequencing (WGS) of Ellagibacter isourolithinifaciens DSM 104140(T) and Adlercreutzia muris DSM 29508(T).</title>
        <authorList>
            <person name="Stoll D.A."/>
            <person name="Danylec N."/>
            <person name="Huch M."/>
        </authorList>
    </citation>
    <scope>NUCLEOTIDE SEQUENCE [LARGE SCALE GENOMIC DNA]</scope>
    <source>
        <strain evidence="2 3">DSM 29508</strain>
    </source>
</reference>
<evidence type="ECO:0000313" key="3">
    <source>
        <dbReference type="Proteomes" id="UP000479639"/>
    </source>
</evidence>
<dbReference type="AlphaFoldDB" id="A0A7C8FX15"/>
<dbReference type="Proteomes" id="UP000479639">
    <property type="component" value="Unassembled WGS sequence"/>
</dbReference>
<feature type="region of interest" description="Disordered" evidence="1">
    <location>
        <begin position="48"/>
        <end position="133"/>
    </location>
</feature>
<name>A0A7C8FX15_9ACTN</name>
<keyword evidence="3" id="KW-1185">Reference proteome</keyword>
<sequence length="133" mass="13721">MPASAPAHCAIYHQVGDCIMPREGVFCRVIEGGAIAPSTTTPIGSCALRATPPGSTSTSWRAFPNGPPTYSTRTPPCTDAPISSMRDCRSTSTSCSSSSAKPRSAGDAISPSRRAGPEASPPARGCPRRCGRK</sequence>
<comment type="caution">
    <text evidence="2">The sequence shown here is derived from an EMBL/GenBank/DDBJ whole genome shotgun (WGS) entry which is preliminary data.</text>
</comment>